<keyword evidence="2" id="KW-0175">Coiled coil</keyword>
<evidence type="ECO:0000256" key="3">
    <source>
        <dbReference type="ARBA" id="ARBA00023128"/>
    </source>
</evidence>
<evidence type="ECO:0000313" key="6">
    <source>
        <dbReference type="EMBL" id="KYM85413.1"/>
    </source>
</evidence>
<reference evidence="6 7" key="1">
    <citation type="submission" date="2015-09" db="EMBL/GenBank/DDBJ databases">
        <title>Atta colombica WGS genome.</title>
        <authorList>
            <person name="Nygaard S."/>
            <person name="Hu H."/>
            <person name="Boomsma J."/>
            <person name="Zhang G."/>
        </authorList>
    </citation>
    <scope>NUCLEOTIDE SEQUENCE [LARGE SCALE GENOMIC DNA]</scope>
    <source>
        <strain evidence="6">Treedump-2</strain>
        <tissue evidence="6">Whole body</tissue>
    </source>
</reference>
<dbReference type="GO" id="GO:0006605">
    <property type="term" value="P:protein targeting"/>
    <property type="evidence" value="ECO:0007669"/>
    <property type="project" value="TreeGrafter"/>
</dbReference>
<dbReference type="STRING" id="520822.A0A195BJR4"/>
<proteinExistence type="predicted"/>
<feature type="region of interest" description="Disordered" evidence="4">
    <location>
        <begin position="85"/>
        <end position="104"/>
    </location>
</feature>
<dbReference type="Proteomes" id="UP000078540">
    <property type="component" value="Unassembled WGS sequence"/>
</dbReference>
<dbReference type="InterPro" id="IPR006933">
    <property type="entry name" value="HAP1_N"/>
</dbReference>
<evidence type="ECO:0000256" key="1">
    <source>
        <dbReference type="ARBA" id="ARBA00004173"/>
    </source>
</evidence>
<dbReference type="GO" id="GO:0031410">
    <property type="term" value="C:cytoplasmic vesicle"/>
    <property type="evidence" value="ECO:0007669"/>
    <property type="project" value="TreeGrafter"/>
</dbReference>
<comment type="subcellular location">
    <subcellularLocation>
        <location evidence="1">Mitochondrion</location>
    </subcellularLocation>
</comment>
<evidence type="ECO:0000259" key="5">
    <source>
        <dbReference type="Pfam" id="PF04849"/>
    </source>
</evidence>
<feature type="domain" description="HAP1 N-terminal" evidence="5">
    <location>
        <begin position="198"/>
        <end position="250"/>
    </location>
</feature>
<protein>
    <submittedName>
        <fullName evidence="6">Trafficking kinesin-binding protein 1</fullName>
    </submittedName>
</protein>
<dbReference type="GO" id="GO:0048311">
    <property type="term" value="P:mitochondrion distribution"/>
    <property type="evidence" value="ECO:0007669"/>
    <property type="project" value="TreeGrafter"/>
</dbReference>
<dbReference type="AlphaFoldDB" id="A0A195BJR4"/>
<dbReference type="GO" id="GO:0005739">
    <property type="term" value="C:mitochondrion"/>
    <property type="evidence" value="ECO:0007669"/>
    <property type="project" value="UniProtKB-SubCell"/>
</dbReference>
<gene>
    <name evidence="6" type="ORF">ALC53_04656</name>
</gene>
<organism evidence="6 7">
    <name type="scientific">Atta colombica</name>
    <dbReference type="NCBI Taxonomy" id="520822"/>
    <lineage>
        <taxon>Eukaryota</taxon>
        <taxon>Metazoa</taxon>
        <taxon>Ecdysozoa</taxon>
        <taxon>Arthropoda</taxon>
        <taxon>Hexapoda</taxon>
        <taxon>Insecta</taxon>
        <taxon>Pterygota</taxon>
        <taxon>Neoptera</taxon>
        <taxon>Endopterygota</taxon>
        <taxon>Hymenoptera</taxon>
        <taxon>Apocrita</taxon>
        <taxon>Aculeata</taxon>
        <taxon>Formicoidea</taxon>
        <taxon>Formicidae</taxon>
        <taxon>Myrmicinae</taxon>
        <taxon>Atta</taxon>
    </lineage>
</organism>
<keyword evidence="7" id="KW-1185">Reference proteome</keyword>
<dbReference type="PANTHER" id="PTHR15751">
    <property type="entry name" value="TRAFFICKING KINESIN-BINDING PROTEIN"/>
    <property type="match status" value="1"/>
</dbReference>
<dbReference type="GO" id="GO:0047496">
    <property type="term" value="P:vesicle transport along microtubule"/>
    <property type="evidence" value="ECO:0007669"/>
    <property type="project" value="TreeGrafter"/>
</dbReference>
<keyword evidence="3" id="KW-0496">Mitochondrion</keyword>
<dbReference type="InterPro" id="IPR051946">
    <property type="entry name" value="Intracell_Traff-Reg"/>
</dbReference>
<dbReference type="EMBL" id="KQ976453">
    <property type="protein sequence ID" value="KYM85413.1"/>
    <property type="molecule type" value="Genomic_DNA"/>
</dbReference>
<evidence type="ECO:0000313" key="7">
    <source>
        <dbReference type="Proteomes" id="UP000078540"/>
    </source>
</evidence>
<dbReference type="Pfam" id="PF04849">
    <property type="entry name" value="HAP1_N"/>
    <property type="match status" value="1"/>
</dbReference>
<sequence length="263" mass="29771">MLLRGIAFAEARRNSARRVFKNRDKTQGCERDALDLSHDGSLARHVRMKMMAYQPMEVPLSSIFSNSFESEAISLFATASKLATVEDEGPKRPEGPIRPSAASLKVSPTARAILQASRSSKKLVTPVSTRDAETITAKSSASAEHKIMYLSTREARRPKGPAKLREILEKRETVLSKWRDDVCSGEELPEVEIISLLEEQIPRYRLRADTLTQFQGYENADWFIPAPALKSEDVDLKLSPDQIRETLNYFSKYNLQFICKFFI</sequence>
<accession>A0A195BJR4</accession>
<dbReference type="PANTHER" id="PTHR15751:SF12">
    <property type="entry name" value="TRAFFICKING KINESIN-BINDING PROTEIN MILT"/>
    <property type="match status" value="1"/>
</dbReference>
<name>A0A195BJR4_9HYME</name>
<evidence type="ECO:0000256" key="2">
    <source>
        <dbReference type="ARBA" id="ARBA00023054"/>
    </source>
</evidence>
<dbReference type="GO" id="GO:0017022">
    <property type="term" value="F:myosin binding"/>
    <property type="evidence" value="ECO:0007669"/>
    <property type="project" value="TreeGrafter"/>
</dbReference>
<evidence type="ECO:0000256" key="4">
    <source>
        <dbReference type="SAM" id="MobiDB-lite"/>
    </source>
</evidence>